<feature type="chain" id="PRO_5046042257" evidence="7">
    <location>
        <begin position="33"/>
        <end position="130"/>
    </location>
</feature>
<organism evidence="9 10">
    <name type="scientific">Sphingomonas oligophenolica</name>
    <dbReference type="NCBI Taxonomy" id="301154"/>
    <lineage>
        <taxon>Bacteria</taxon>
        <taxon>Pseudomonadati</taxon>
        <taxon>Pseudomonadota</taxon>
        <taxon>Alphaproteobacteria</taxon>
        <taxon>Sphingomonadales</taxon>
        <taxon>Sphingomonadaceae</taxon>
        <taxon>Sphingomonas</taxon>
    </lineage>
</organism>
<dbReference type="RefSeq" id="WP_343892445.1">
    <property type="nucleotide sequence ID" value="NZ_BAAAEH010000059.1"/>
</dbReference>
<keyword evidence="2 6" id="KW-0349">Heme</keyword>
<evidence type="ECO:0000256" key="7">
    <source>
        <dbReference type="SAM" id="SignalP"/>
    </source>
</evidence>
<dbReference type="InterPro" id="IPR036909">
    <property type="entry name" value="Cyt_c-like_dom_sf"/>
</dbReference>
<comment type="caution">
    <text evidence="9">The sequence shown here is derived from an EMBL/GenBank/DDBJ whole genome shotgun (WGS) entry which is preliminary data.</text>
</comment>
<keyword evidence="10" id="KW-1185">Reference proteome</keyword>
<dbReference type="PRINTS" id="PR00604">
    <property type="entry name" value="CYTCHRMECIAB"/>
</dbReference>
<keyword evidence="5 6" id="KW-0408">Iron</keyword>
<evidence type="ECO:0000313" key="10">
    <source>
        <dbReference type="Proteomes" id="UP001419910"/>
    </source>
</evidence>
<protein>
    <submittedName>
        <fullName evidence="9">C-type cytochrome</fullName>
    </submittedName>
</protein>
<evidence type="ECO:0000256" key="4">
    <source>
        <dbReference type="ARBA" id="ARBA00022982"/>
    </source>
</evidence>
<dbReference type="InterPro" id="IPR002327">
    <property type="entry name" value="Cyt_c_1A/1B"/>
</dbReference>
<keyword evidence="1" id="KW-0813">Transport</keyword>
<keyword evidence="7" id="KW-0732">Signal</keyword>
<accession>A0ABU9Y667</accession>
<evidence type="ECO:0000256" key="6">
    <source>
        <dbReference type="PROSITE-ProRule" id="PRU00433"/>
    </source>
</evidence>
<feature type="signal peptide" evidence="7">
    <location>
        <begin position="1"/>
        <end position="32"/>
    </location>
</feature>
<reference evidence="9 10" key="1">
    <citation type="submission" date="2024-05" db="EMBL/GenBank/DDBJ databases">
        <authorList>
            <person name="Liu Q."/>
            <person name="Xin Y.-H."/>
        </authorList>
    </citation>
    <scope>NUCLEOTIDE SEQUENCE [LARGE SCALE GENOMIC DNA]</scope>
    <source>
        <strain evidence="9 10">CGMCC 1.10181</strain>
    </source>
</reference>
<dbReference type="EMBL" id="JBDIME010000016">
    <property type="protein sequence ID" value="MEN2791299.1"/>
    <property type="molecule type" value="Genomic_DNA"/>
</dbReference>
<dbReference type="Gene3D" id="1.10.760.10">
    <property type="entry name" value="Cytochrome c-like domain"/>
    <property type="match status" value="1"/>
</dbReference>
<evidence type="ECO:0000256" key="2">
    <source>
        <dbReference type="ARBA" id="ARBA00022617"/>
    </source>
</evidence>
<evidence type="ECO:0000313" key="9">
    <source>
        <dbReference type="EMBL" id="MEN2791299.1"/>
    </source>
</evidence>
<evidence type="ECO:0000256" key="5">
    <source>
        <dbReference type="ARBA" id="ARBA00023004"/>
    </source>
</evidence>
<dbReference type="PANTHER" id="PTHR11961">
    <property type="entry name" value="CYTOCHROME C"/>
    <property type="match status" value="1"/>
</dbReference>
<proteinExistence type="predicted"/>
<gene>
    <name evidence="9" type="ORF">ABC974_16815</name>
</gene>
<dbReference type="PROSITE" id="PS51007">
    <property type="entry name" value="CYTC"/>
    <property type="match status" value="1"/>
</dbReference>
<name>A0ABU9Y667_9SPHN</name>
<dbReference type="InterPro" id="IPR009056">
    <property type="entry name" value="Cyt_c-like_dom"/>
</dbReference>
<dbReference type="Pfam" id="PF00034">
    <property type="entry name" value="Cytochrom_C"/>
    <property type="match status" value="1"/>
</dbReference>
<dbReference type="SUPFAM" id="SSF46626">
    <property type="entry name" value="Cytochrome c"/>
    <property type="match status" value="1"/>
</dbReference>
<evidence type="ECO:0000256" key="3">
    <source>
        <dbReference type="ARBA" id="ARBA00022723"/>
    </source>
</evidence>
<sequence length="130" mass="13414">MQSIGKTSFKNAIAVSALAAGIFLGSASVAHAQAAESGQAVFQQHCGMCHNMAKNGIGPNLSGVVGRKAGKAAGFAYSPALAKSGLTWTRAKLDAFLAAPQSVVPRTRMPIMTPDAGQRKSIISFLANRK</sequence>
<evidence type="ECO:0000259" key="8">
    <source>
        <dbReference type="PROSITE" id="PS51007"/>
    </source>
</evidence>
<keyword evidence="4" id="KW-0249">Electron transport</keyword>
<keyword evidence="3 6" id="KW-0479">Metal-binding</keyword>
<feature type="domain" description="Cytochrome c" evidence="8">
    <location>
        <begin position="33"/>
        <end position="130"/>
    </location>
</feature>
<evidence type="ECO:0000256" key="1">
    <source>
        <dbReference type="ARBA" id="ARBA00022448"/>
    </source>
</evidence>
<dbReference type="Proteomes" id="UP001419910">
    <property type="component" value="Unassembled WGS sequence"/>
</dbReference>